<dbReference type="PANTHER" id="PTHR48136:SF1">
    <property type="entry name" value="RUBREDOXIN-LIKE SUPERFAMILY PROTEIN"/>
    <property type="match status" value="1"/>
</dbReference>
<evidence type="ECO:0000256" key="3">
    <source>
        <dbReference type="ARBA" id="ARBA00022982"/>
    </source>
</evidence>
<evidence type="ECO:0000256" key="5">
    <source>
        <dbReference type="SAM" id="Phobius"/>
    </source>
</evidence>
<keyword evidence="5" id="KW-1133">Transmembrane helix</keyword>
<keyword evidence="1" id="KW-0813">Transport</keyword>
<evidence type="ECO:0000259" key="6">
    <source>
        <dbReference type="PROSITE" id="PS50903"/>
    </source>
</evidence>
<dbReference type="RefSeq" id="NP_001236303.1">
    <property type="nucleotide sequence ID" value="NM_001249374.1"/>
</dbReference>
<accession>C6T257</accession>
<keyword evidence="5" id="KW-0472">Membrane</keyword>
<evidence type="ECO:0000313" key="7">
    <source>
        <dbReference type="EMBL" id="ACU15690.1"/>
    </source>
</evidence>
<dbReference type="PANTHER" id="PTHR48136">
    <property type="entry name" value="RUBREDOXIN-LIKE SUPERFAMILY PROTEIN"/>
    <property type="match status" value="1"/>
</dbReference>
<dbReference type="Gene3D" id="2.20.28.10">
    <property type="match status" value="1"/>
</dbReference>
<keyword evidence="2" id="KW-0479">Metal-binding</keyword>
<dbReference type="InterPro" id="IPR024934">
    <property type="entry name" value="Rubredoxin-like_dom"/>
</dbReference>
<keyword evidence="4" id="KW-0408">Iron</keyword>
<keyword evidence="3" id="KW-0249">Electron transport</keyword>
<sequence length="171" mass="18817">MNSKGKMAMHMQAPTISLNTARSPSSLAPAANAGLRPHLNPLALKSSFFSGSLNLLLHPMQQYLTSGAPRISMRVASKQAYICRDCGYIYNDRIPFEKLPDKFFCPVCGAPKRRFRPYAPTVARNANDKDVRKARKSEIKKEEAIGNALPIAAAVGIAVLAGIYFYLNNKF</sequence>
<dbReference type="InterPro" id="IPR024935">
    <property type="entry name" value="Rubredoxin_dom"/>
</dbReference>
<proteinExistence type="evidence at transcript level"/>
<dbReference type="GO" id="GO:0005506">
    <property type="term" value="F:iron ion binding"/>
    <property type="evidence" value="ECO:0007669"/>
    <property type="project" value="InterPro"/>
</dbReference>
<evidence type="ECO:0000256" key="2">
    <source>
        <dbReference type="ARBA" id="ARBA00022723"/>
    </source>
</evidence>
<name>C6T257_SOYBN</name>
<keyword evidence="5" id="KW-0812">Transmembrane</keyword>
<dbReference type="GeneID" id="100500575"/>
<dbReference type="CDD" id="cd00730">
    <property type="entry name" value="rubredoxin"/>
    <property type="match status" value="1"/>
</dbReference>
<dbReference type="PROSITE" id="PS50903">
    <property type="entry name" value="RUBREDOXIN_LIKE"/>
    <property type="match status" value="1"/>
</dbReference>
<protein>
    <recommendedName>
        <fullName evidence="6">Rubredoxin-like domain-containing protein</fullName>
    </recommendedName>
</protein>
<dbReference type="SUPFAM" id="SSF57802">
    <property type="entry name" value="Rubredoxin-like"/>
    <property type="match status" value="1"/>
</dbReference>
<dbReference type="ExpressionAtlas" id="C6T257">
    <property type="expression patterns" value="baseline and differential"/>
</dbReference>
<dbReference type="EMBL" id="BT091514">
    <property type="protein sequence ID" value="ACU15690.1"/>
    <property type="molecule type" value="mRNA"/>
</dbReference>
<dbReference type="KEGG" id="gmx:100500575"/>
<reference evidence="7" key="1">
    <citation type="submission" date="2009-08" db="EMBL/GenBank/DDBJ databases">
        <authorList>
            <person name="Cheung F."/>
            <person name="Xiao Y."/>
            <person name="Chan A."/>
            <person name="Moskal W."/>
            <person name="Town C.D."/>
        </authorList>
    </citation>
    <scope>NUCLEOTIDE SEQUENCE</scope>
</reference>
<dbReference type="AlphaFoldDB" id="C6T257"/>
<feature type="transmembrane region" description="Helical" evidence="5">
    <location>
        <begin position="144"/>
        <end position="167"/>
    </location>
</feature>
<organism evidence="7">
    <name type="scientific">Glycine max</name>
    <name type="common">Soybean</name>
    <name type="synonym">Glycine hispida</name>
    <dbReference type="NCBI Taxonomy" id="3847"/>
    <lineage>
        <taxon>Eukaryota</taxon>
        <taxon>Viridiplantae</taxon>
        <taxon>Streptophyta</taxon>
        <taxon>Embryophyta</taxon>
        <taxon>Tracheophyta</taxon>
        <taxon>Spermatophyta</taxon>
        <taxon>Magnoliopsida</taxon>
        <taxon>eudicotyledons</taxon>
        <taxon>Gunneridae</taxon>
        <taxon>Pentapetalae</taxon>
        <taxon>rosids</taxon>
        <taxon>fabids</taxon>
        <taxon>Fabales</taxon>
        <taxon>Fabaceae</taxon>
        <taxon>Papilionoideae</taxon>
        <taxon>50 kb inversion clade</taxon>
        <taxon>NPAAA clade</taxon>
        <taxon>indigoferoid/millettioid clade</taxon>
        <taxon>Phaseoleae</taxon>
        <taxon>Glycine</taxon>
        <taxon>Glycine subgen. Soja</taxon>
    </lineage>
</organism>
<evidence type="ECO:0000256" key="4">
    <source>
        <dbReference type="ARBA" id="ARBA00023004"/>
    </source>
</evidence>
<evidence type="ECO:0000256" key="1">
    <source>
        <dbReference type="ARBA" id="ARBA00022448"/>
    </source>
</evidence>
<feature type="domain" description="Rubredoxin-like" evidence="6">
    <location>
        <begin position="78"/>
        <end position="118"/>
    </location>
</feature>